<evidence type="ECO:0000256" key="7">
    <source>
        <dbReference type="RuleBase" id="RU362125"/>
    </source>
</evidence>
<evidence type="ECO:0000313" key="11">
    <source>
        <dbReference type="EMBL" id="SHH94442.1"/>
    </source>
</evidence>
<feature type="domain" description="Acyl-CoA dehydrogenase/oxidase C-terminal" evidence="8">
    <location>
        <begin position="271"/>
        <end position="419"/>
    </location>
</feature>
<dbReference type="PANTHER" id="PTHR48083">
    <property type="entry name" value="MEDIUM-CHAIN SPECIFIC ACYL-COA DEHYDROGENASE, MITOCHONDRIAL-RELATED"/>
    <property type="match status" value="1"/>
</dbReference>
<dbReference type="PANTHER" id="PTHR48083:SF2">
    <property type="entry name" value="MEDIUM-CHAIN SPECIFIC ACYL-COA DEHYDROGENASE, MITOCHONDRIAL"/>
    <property type="match status" value="1"/>
</dbReference>
<dbReference type="InterPro" id="IPR006091">
    <property type="entry name" value="Acyl-CoA_Oxase/DH_mid-dom"/>
</dbReference>
<dbReference type="Pfam" id="PF00441">
    <property type="entry name" value="Acyl-CoA_dh_1"/>
    <property type="match status" value="1"/>
</dbReference>
<dbReference type="Proteomes" id="UP000184079">
    <property type="component" value="Unassembled WGS sequence"/>
</dbReference>
<dbReference type="InterPro" id="IPR046373">
    <property type="entry name" value="Acyl-CoA_Oxase/DH_mid-dom_sf"/>
</dbReference>
<evidence type="ECO:0000259" key="9">
    <source>
        <dbReference type="Pfam" id="PF02770"/>
    </source>
</evidence>
<gene>
    <name evidence="11" type="ORF">SAMN05421807_1214</name>
</gene>
<dbReference type="Gene3D" id="1.10.540.10">
    <property type="entry name" value="Acyl-CoA dehydrogenase/oxidase, N-terminal domain"/>
    <property type="match status" value="1"/>
</dbReference>
<dbReference type="CDD" id="cd00567">
    <property type="entry name" value="ACAD"/>
    <property type="match status" value="1"/>
</dbReference>
<evidence type="ECO:0000259" key="8">
    <source>
        <dbReference type="Pfam" id="PF00441"/>
    </source>
</evidence>
<comment type="cofactor">
    <cofactor evidence="1 7">
        <name>FAD</name>
        <dbReference type="ChEBI" id="CHEBI:57692"/>
    </cofactor>
</comment>
<sequence length="440" mass="49036">MGLTKRVLLLQEIADFMQSMDRLQLLLNSTPEQLTEKYDIIHLGGSKMDFEPNTEQNDWITRIQQFLVKNDLENAMKSESERLPWHIRELAGQENLIGLDVSKEDGGHGVSDLTMGHIYEVCGRFGLNTRELFGAGHGRLIANYGTKEQKEKYLPPLMRGEILIGAGLTEPTGGSDVGAFQTTAKRVGSSYIISGEKEWVNRIREAKVFVVFAKTDQELGAKGLSAFIVEMNDPNIKKYEYDALGLKGFSYGGFELDDVVVPTENLLGEEGQGFAIVNQHFNFVRNLVALISIGSAQMALEQAIDFAKSRQAFGGPIGRFHSVMHKISEGETTLEAARLLAYKSLVYLDKGKPNAKEAYMAKWFGTTSAYKVIDDALQIHGARGYIKDYGLEQRLRDVRAFLIADGSTEVMKSVLGRELLGKEVYNASYGRMTPKREKIV</sequence>
<dbReference type="Pfam" id="PF02770">
    <property type="entry name" value="Acyl-CoA_dh_M"/>
    <property type="match status" value="1"/>
</dbReference>
<evidence type="ECO:0000256" key="4">
    <source>
        <dbReference type="ARBA" id="ARBA00022630"/>
    </source>
</evidence>
<feature type="domain" description="Acyl-CoA oxidase/dehydrogenase middle" evidence="9">
    <location>
        <begin position="166"/>
        <end position="259"/>
    </location>
</feature>
<reference evidence="12" key="1">
    <citation type="submission" date="2016-11" db="EMBL/GenBank/DDBJ databases">
        <authorList>
            <person name="Varghese N."/>
            <person name="Submissions S."/>
        </authorList>
    </citation>
    <scope>NUCLEOTIDE SEQUENCE [LARGE SCALE GENOMIC DNA]</scope>
    <source>
        <strain evidence="12">CGMCC 1.6496</strain>
    </source>
</reference>
<dbReference type="EMBL" id="FQXD01000021">
    <property type="protein sequence ID" value="SHH94442.1"/>
    <property type="molecule type" value="Genomic_DNA"/>
</dbReference>
<dbReference type="SUPFAM" id="SSF56645">
    <property type="entry name" value="Acyl-CoA dehydrogenase NM domain-like"/>
    <property type="match status" value="1"/>
</dbReference>
<dbReference type="GO" id="GO:0005737">
    <property type="term" value="C:cytoplasm"/>
    <property type="evidence" value="ECO:0007669"/>
    <property type="project" value="TreeGrafter"/>
</dbReference>
<comment type="similarity">
    <text evidence="2 7">Belongs to the acyl-CoA dehydrogenase family.</text>
</comment>
<feature type="domain" description="Acyl-CoA dehydrogenase/oxidase N-terminal" evidence="10">
    <location>
        <begin position="55"/>
        <end position="161"/>
    </location>
</feature>
<evidence type="ECO:0000256" key="5">
    <source>
        <dbReference type="ARBA" id="ARBA00022827"/>
    </source>
</evidence>
<keyword evidence="5 7" id="KW-0274">FAD</keyword>
<dbReference type="Gene3D" id="1.20.140.10">
    <property type="entry name" value="Butyryl-CoA Dehydrogenase, subunit A, domain 3"/>
    <property type="match status" value="1"/>
</dbReference>
<dbReference type="Pfam" id="PF02771">
    <property type="entry name" value="Acyl-CoA_dh_N"/>
    <property type="match status" value="1"/>
</dbReference>
<dbReference type="OrthoDB" id="9785203at2"/>
<dbReference type="GO" id="GO:0003995">
    <property type="term" value="F:acyl-CoA dehydrogenase activity"/>
    <property type="evidence" value="ECO:0007669"/>
    <property type="project" value="InterPro"/>
</dbReference>
<evidence type="ECO:0000256" key="3">
    <source>
        <dbReference type="ARBA" id="ARBA00019125"/>
    </source>
</evidence>
<dbReference type="InterPro" id="IPR013786">
    <property type="entry name" value="AcylCoA_DH/ox_N"/>
</dbReference>
<dbReference type="InterPro" id="IPR037069">
    <property type="entry name" value="AcylCoA_DH/ox_N_sf"/>
</dbReference>
<dbReference type="FunFam" id="1.20.140.10:FF:000001">
    <property type="entry name" value="Acyl-CoA dehydrogenase"/>
    <property type="match status" value="1"/>
</dbReference>
<evidence type="ECO:0000313" key="12">
    <source>
        <dbReference type="Proteomes" id="UP000184079"/>
    </source>
</evidence>
<evidence type="ECO:0000256" key="2">
    <source>
        <dbReference type="ARBA" id="ARBA00009347"/>
    </source>
</evidence>
<dbReference type="SUPFAM" id="SSF47203">
    <property type="entry name" value="Acyl-CoA dehydrogenase C-terminal domain-like"/>
    <property type="match status" value="1"/>
</dbReference>
<evidence type="ECO:0000259" key="10">
    <source>
        <dbReference type="Pfam" id="PF02771"/>
    </source>
</evidence>
<keyword evidence="12" id="KW-1185">Reference proteome</keyword>
<keyword evidence="4 7" id="KW-0285">Flavoprotein</keyword>
<name>A0A1M5X4B0_9BACI</name>
<dbReference type="Gene3D" id="2.40.110.10">
    <property type="entry name" value="Butyryl-CoA Dehydrogenase, subunit A, domain 2"/>
    <property type="match status" value="1"/>
</dbReference>
<organism evidence="11 12">
    <name type="scientific">Virgibacillus chiguensis</name>
    <dbReference type="NCBI Taxonomy" id="411959"/>
    <lineage>
        <taxon>Bacteria</taxon>
        <taxon>Bacillati</taxon>
        <taxon>Bacillota</taxon>
        <taxon>Bacilli</taxon>
        <taxon>Bacillales</taxon>
        <taxon>Bacillaceae</taxon>
        <taxon>Virgibacillus</taxon>
    </lineage>
</organism>
<accession>A0A1M5X4B0</accession>
<dbReference type="AlphaFoldDB" id="A0A1M5X4B0"/>
<evidence type="ECO:0000256" key="6">
    <source>
        <dbReference type="ARBA" id="ARBA00023002"/>
    </source>
</evidence>
<dbReference type="InterPro" id="IPR050741">
    <property type="entry name" value="Acyl-CoA_dehydrogenase"/>
</dbReference>
<keyword evidence="6 7" id="KW-0560">Oxidoreductase</keyword>
<dbReference type="InterPro" id="IPR009100">
    <property type="entry name" value="AcylCoA_DH/oxidase_NM_dom_sf"/>
</dbReference>
<proteinExistence type="inferred from homology"/>
<dbReference type="GO" id="GO:0050660">
    <property type="term" value="F:flavin adenine dinucleotide binding"/>
    <property type="evidence" value="ECO:0007669"/>
    <property type="project" value="InterPro"/>
</dbReference>
<dbReference type="GO" id="GO:0033539">
    <property type="term" value="P:fatty acid beta-oxidation using acyl-CoA dehydrogenase"/>
    <property type="evidence" value="ECO:0007669"/>
    <property type="project" value="TreeGrafter"/>
</dbReference>
<evidence type="ECO:0000256" key="1">
    <source>
        <dbReference type="ARBA" id="ARBA00001974"/>
    </source>
</evidence>
<dbReference type="RefSeq" id="WP_073012714.1">
    <property type="nucleotide sequence ID" value="NZ_FQXD01000021.1"/>
</dbReference>
<dbReference type="InterPro" id="IPR006089">
    <property type="entry name" value="Acyl-CoA_DH_CS"/>
</dbReference>
<dbReference type="PROSITE" id="PS00072">
    <property type="entry name" value="ACYL_COA_DH_1"/>
    <property type="match status" value="1"/>
</dbReference>
<dbReference type="InterPro" id="IPR036250">
    <property type="entry name" value="AcylCo_DH-like_C"/>
</dbReference>
<protein>
    <recommendedName>
        <fullName evidence="3">Medium-chain specific acyl-CoA dehydrogenase, mitochondrial</fullName>
    </recommendedName>
</protein>
<dbReference type="InterPro" id="IPR009075">
    <property type="entry name" value="AcylCo_DH/oxidase_C"/>
</dbReference>